<evidence type="ECO:0000259" key="6">
    <source>
        <dbReference type="PROSITE" id="PS50110"/>
    </source>
</evidence>
<dbReference type="EMBL" id="VNHS01000001">
    <property type="protein sequence ID" value="TYP78916.1"/>
    <property type="molecule type" value="Genomic_DNA"/>
</dbReference>
<dbReference type="PROSITE" id="PS00041">
    <property type="entry name" value="HTH_ARAC_FAMILY_1"/>
    <property type="match status" value="1"/>
</dbReference>
<dbReference type="SMART" id="SM00342">
    <property type="entry name" value="HTH_ARAC"/>
    <property type="match status" value="1"/>
</dbReference>
<evidence type="ECO:0000259" key="5">
    <source>
        <dbReference type="PROSITE" id="PS01124"/>
    </source>
</evidence>
<dbReference type="Gene3D" id="3.40.50.2300">
    <property type="match status" value="1"/>
</dbReference>
<reference evidence="7 8" key="1">
    <citation type="submission" date="2019-07" db="EMBL/GenBank/DDBJ databases">
        <title>Genomic Encyclopedia of Type Strains, Phase III (KMG-III): the genomes of soil and plant-associated and newly described type strains.</title>
        <authorList>
            <person name="Whitman W."/>
        </authorList>
    </citation>
    <scope>NUCLEOTIDE SEQUENCE [LARGE SCALE GENOMIC DNA]</scope>
    <source>
        <strain evidence="7 8">BL24</strain>
    </source>
</reference>
<dbReference type="InterPro" id="IPR020449">
    <property type="entry name" value="Tscrpt_reg_AraC-type_HTH"/>
</dbReference>
<dbReference type="PROSITE" id="PS01124">
    <property type="entry name" value="HTH_ARAC_FAMILY_2"/>
    <property type="match status" value="1"/>
</dbReference>
<feature type="domain" description="HTH araC/xylS-type" evidence="5">
    <location>
        <begin position="388"/>
        <end position="486"/>
    </location>
</feature>
<dbReference type="InterPro" id="IPR001789">
    <property type="entry name" value="Sig_transdc_resp-reg_receiver"/>
</dbReference>
<keyword evidence="8" id="KW-1185">Reference proteome</keyword>
<keyword evidence="3" id="KW-0804">Transcription</keyword>
<dbReference type="SMART" id="SM00448">
    <property type="entry name" value="REC"/>
    <property type="match status" value="1"/>
</dbReference>
<protein>
    <submittedName>
        <fullName evidence="7">Helix-turn-helix protein</fullName>
    </submittedName>
</protein>
<gene>
    <name evidence="7" type="ORF">BCM02_10131</name>
</gene>
<dbReference type="GO" id="GO:0000160">
    <property type="term" value="P:phosphorelay signal transduction system"/>
    <property type="evidence" value="ECO:0007669"/>
    <property type="project" value="InterPro"/>
</dbReference>
<evidence type="ECO:0000313" key="7">
    <source>
        <dbReference type="EMBL" id="TYP78916.1"/>
    </source>
</evidence>
<dbReference type="SUPFAM" id="SSF46689">
    <property type="entry name" value="Homeodomain-like"/>
    <property type="match status" value="2"/>
</dbReference>
<dbReference type="CDD" id="cd17536">
    <property type="entry name" value="REC_YesN-like"/>
    <property type="match status" value="1"/>
</dbReference>
<name>A0A5S5CGL0_9BACL</name>
<evidence type="ECO:0000256" key="4">
    <source>
        <dbReference type="PROSITE-ProRule" id="PRU00169"/>
    </source>
</evidence>
<dbReference type="Proteomes" id="UP000323257">
    <property type="component" value="Unassembled WGS sequence"/>
</dbReference>
<evidence type="ECO:0000256" key="1">
    <source>
        <dbReference type="ARBA" id="ARBA00023015"/>
    </source>
</evidence>
<dbReference type="SUPFAM" id="SSF52172">
    <property type="entry name" value="CheY-like"/>
    <property type="match status" value="1"/>
</dbReference>
<dbReference type="InterPro" id="IPR018060">
    <property type="entry name" value="HTH_AraC"/>
</dbReference>
<evidence type="ECO:0000313" key="8">
    <source>
        <dbReference type="Proteomes" id="UP000323257"/>
    </source>
</evidence>
<comment type="caution">
    <text evidence="7">The sequence shown here is derived from an EMBL/GenBank/DDBJ whole genome shotgun (WGS) entry which is preliminary data.</text>
</comment>
<sequence length="490" mass="55280">MIQELRPDYQILHAKDGMEALASLTANPVDLVFTDIEMPIMDGLQFIEQMNVRGGGESIVIMSAYSHFEYARRAVQLGACDYLLKPIEEEKVTQTLLKAESKYKTEQLASIDMLLARVLEGASSPDDIRLLEKSCPVGKGGVLAIEFKRPSCPGMPTLIRRQIMERVGQWSKEQGVRSVFHEPDRMELLMAVLTADADDSSFWPNDLRQRLQPVIEELSCKLGIELTIGAGEPFYAWGQDVHASCERALLALQARFYHGGNACYTSMSMALRSHAAMMKLDTGLLTRAIQSGDKPAILNGIRAATAHVLEKGMPSPEAFKLSLAASIHQLHACLSEKGHAIKDADLHEETFLRSGDWTELWEAVEHWVACVTDQLDNRKHKRNESIIETCKSYIESHYAEELSLSLLAEKFHFNASYFCMLFKNNTRTTVSQYIIQTRMNHAASMLRQTTLKVYEIAAMVGYKDVKYFIRLFRKEYGASPDEYRHLSATR</sequence>
<dbReference type="PROSITE" id="PS50110">
    <property type="entry name" value="RESPONSE_REGULATORY"/>
    <property type="match status" value="1"/>
</dbReference>
<keyword evidence="2" id="KW-0238">DNA-binding</keyword>
<dbReference type="InterPro" id="IPR009057">
    <property type="entry name" value="Homeodomain-like_sf"/>
</dbReference>
<feature type="modified residue" description="4-aspartylphosphate" evidence="4">
    <location>
        <position position="35"/>
    </location>
</feature>
<dbReference type="PANTHER" id="PTHR43280:SF2">
    <property type="entry name" value="HTH-TYPE TRANSCRIPTIONAL REGULATOR EXSA"/>
    <property type="match status" value="1"/>
</dbReference>
<dbReference type="PANTHER" id="PTHR43280">
    <property type="entry name" value="ARAC-FAMILY TRANSCRIPTIONAL REGULATOR"/>
    <property type="match status" value="1"/>
</dbReference>
<organism evidence="7 8">
    <name type="scientific">Paenibacillus methanolicus</name>
    <dbReference type="NCBI Taxonomy" id="582686"/>
    <lineage>
        <taxon>Bacteria</taxon>
        <taxon>Bacillati</taxon>
        <taxon>Bacillota</taxon>
        <taxon>Bacilli</taxon>
        <taxon>Bacillales</taxon>
        <taxon>Paenibacillaceae</taxon>
        <taxon>Paenibacillus</taxon>
    </lineage>
</organism>
<dbReference type="InterPro" id="IPR018062">
    <property type="entry name" value="HTH_AraC-typ_CS"/>
</dbReference>
<feature type="domain" description="Response regulatory" evidence="6">
    <location>
        <begin position="1"/>
        <end position="100"/>
    </location>
</feature>
<keyword evidence="4" id="KW-0597">Phosphoprotein</keyword>
<dbReference type="Pfam" id="PF00072">
    <property type="entry name" value="Response_reg"/>
    <property type="match status" value="1"/>
</dbReference>
<dbReference type="PRINTS" id="PR00032">
    <property type="entry name" value="HTHARAC"/>
</dbReference>
<evidence type="ECO:0000256" key="2">
    <source>
        <dbReference type="ARBA" id="ARBA00023125"/>
    </source>
</evidence>
<dbReference type="InterPro" id="IPR011006">
    <property type="entry name" value="CheY-like_superfamily"/>
</dbReference>
<accession>A0A5S5CGL0</accession>
<dbReference type="AlphaFoldDB" id="A0A5S5CGL0"/>
<dbReference type="GO" id="GO:0003700">
    <property type="term" value="F:DNA-binding transcription factor activity"/>
    <property type="evidence" value="ECO:0007669"/>
    <property type="project" value="InterPro"/>
</dbReference>
<dbReference type="Gene3D" id="1.10.10.60">
    <property type="entry name" value="Homeodomain-like"/>
    <property type="match status" value="2"/>
</dbReference>
<evidence type="ECO:0000256" key="3">
    <source>
        <dbReference type="ARBA" id="ARBA00023163"/>
    </source>
</evidence>
<dbReference type="GO" id="GO:0043565">
    <property type="term" value="F:sequence-specific DNA binding"/>
    <property type="evidence" value="ECO:0007669"/>
    <property type="project" value="InterPro"/>
</dbReference>
<dbReference type="Pfam" id="PF12833">
    <property type="entry name" value="HTH_18"/>
    <property type="match status" value="1"/>
</dbReference>
<keyword evidence="1" id="KW-0805">Transcription regulation</keyword>
<proteinExistence type="predicted"/>